<evidence type="ECO:0000256" key="3">
    <source>
        <dbReference type="ARBA" id="ARBA00022989"/>
    </source>
</evidence>
<dbReference type="Proteomes" id="UP001058271">
    <property type="component" value="Chromosome"/>
</dbReference>
<feature type="domain" description="ABC transmembrane type-2" evidence="7">
    <location>
        <begin position="27"/>
        <end position="258"/>
    </location>
</feature>
<sequence>MSSLSYALSDSTTMVRRTLRHALRYPATLIMSVGVPVLLLLLFVGVFGGALNAGVAGGSHGKYIDYVVPGILLMTAGYGSSTTALAVNRDMSEGIIARFRTMAISRASVLTGHVVGALVRTMASVALVIGVALLLGYRPTTDAGRWIAATGVVALLVLALTWLAVAVGLAADNAEGTASFTLVVQVLPFISSAFVPTGSMSAPVRWFAEHEPFTPIIDTLRGLLMGTPVGGSGIAAVAWCVGLALAGYLWARALFRRDPNR</sequence>
<feature type="transmembrane region" description="Helical" evidence="6">
    <location>
        <begin position="146"/>
        <end position="171"/>
    </location>
</feature>
<evidence type="ECO:0000256" key="5">
    <source>
        <dbReference type="ARBA" id="ARBA00023251"/>
    </source>
</evidence>
<keyword evidence="6" id="KW-1003">Cell membrane</keyword>
<proteinExistence type="inferred from homology"/>
<gene>
    <name evidence="8" type="ORF">Drose_13055</name>
</gene>
<comment type="similarity">
    <text evidence="6">Belongs to the ABC-2 integral membrane protein family.</text>
</comment>
<dbReference type="InterPro" id="IPR000412">
    <property type="entry name" value="ABC_2_transport"/>
</dbReference>
<comment type="subcellular location">
    <subcellularLocation>
        <location evidence="6">Cell membrane</location>
        <topology evidence="6">Multi-pass membrane protein</topology>
    </subcellularLocation>
    <subcellularLocation>
        <location evidence="1">Membrane</location>
        <topology evidence="1">Multi-pass membrane protein</topology>
    </subcellularLocation>
</comment>
<feature type="transmembrane region" description="Helical" evidence="6">
    <location>
        <begin position="108"/>
        <end position="134"/>
    </location>
</feature>
<organism evidence="8 9">
    <name type="scientific">Dactylosporangium roseum</name>
    <dbReference type="NCBI Taxonomy" id="47989"/>
    <lineage>
        <taxon>Bacteria</taxon>
        <taxon>Bacillati</taxon>
        <taxon>Actinomycetota</taxon>
        <taxon>Actinomycetes</taxon>
        <taxon>Micromonosporales</taxon>
        <taxon>Micromonosporaceae</taxon>
        <taxon>Dactylosporangium</taxon>
    </lineage>
</organism>
<dbReference type="RefSeq" id="WP_260728462.1">
    <property type="nucleotide sequence ID" value="NZ_BAAABS010000008.1"/>
</dbReference>
<evidence type="ECO:0000313" key="9">
    <source>
        <dbReference type="Proteomes" id="UP001058271"/>
    </source>
</evidence>
<evidence type="ECO:0000256" key="4">
    <source>
        <dbReference type="ARBA" id="ARBA00023136"/>
    </source>
</evidence>
<evidence type="ECO:0000256" key="1">
    <source>
        <dbReference type="ARBA" id="ARBA00004141"/>
    </source>
</evidence>
<dbReference type="Pfam" id="PF01061">
    <property type="entry name" value="ABC2_membrane"/>
    <property type="match status" value="1"/>
</dbReference>
<evidence type="ECO:0000256" key="2">
    <source>
        <dbReference type="ARBA" id="ARBA00022692"/>
    </source>
</evidence>
<feature type="transmembrane region" description="Helical" evidence="6">
    <location>
        <begin position="23"/>
        <end position="46"/>
    </location>
</feature>
<dbReference type="InterPro" id="IPR051784">
    <property type="entry name" value="Nod_factor_ABC_transporter"/>
</dbReference>
<keyword evidence="3 6" id="KW-1133">Transmembrane helix</keyword>
<keyword evidence="9" id="KW-1185">Reference proteome</keyword>
<dbReference type="PIRSF" id="PIRSF006648">
    <property type="entry name" value="DrrB"/>
    <property type="match status" value="1"/>
</dbReference>
<dbReference type="PANTHER" id="PTHR43229:SF2">
    <property type="entry name" value="NODULATION PROTEIN J"/>
    <property type="match status" value="1"/>
</dbReference>
<keyword evidence="5" id="KW-0046">Antibiotic resistance</keyword>
<dbReference type="InterPro" id="IPR047817">
    <property type="entry name" value="ABC2_TM_bact-type"/>
</dbReference>
<feature type="transmembrane region" description="Helical" evidence="6">
    <location>
        <begin position="178"/>
        <end position="195"/>
    </location>
</feature>
<evidence type="ECO:0000313" key="8">
    <source>
        <dbReference type="EMBL" id="UWZ39062.1"/>
    </source>
</evidence>
<dbReference type="InterPro" id="IPR013525">
    <property type="entry name" value="ABC2_TM"/>
</dbReference>
<feature type="transmembrane region" description="Helical" evidence="6">
    <location>
        <begin position="66"/>
        <end position="87"/>
    </location>
</feature>
<accession>A0ABY5ZB27</accession>
<evidence type="ECO:0000256" key="6">
    <source>
        <dbReference type="RuleBase" id="RU361157"/>
    </source>
</evidence>
<evidence type="ECO:0000259" key="7">
    <source>
        <dbReference type="PROSITE" id="PS51012"/>
    </source>
</evidence>
<keyword evidence="2 6" id="KW-0812">Transmembrane</keyword>
<keyword evidence="6" id="KW-0813">Transport</keyword>
<dbReference type="PANTHER" id="PTHR43229">
    <property type="entry name" value="NODULATION PROTEIN J"/>
    <property type="match status" value="1"/>
</dbReference>
<feature type="transmembrane region" description="Helical" evidence="6">
    <location>
        <begin position="229"/>
        <end position="251"/>
    </location>
</feature>
<keyword evidence="4 6" id="KW-0472">Membrane</keyword>
<dbReference type="PROSITE" id="PS51012">
    <property type="entry name" value="ABC_TM2"/>
    <property type="match status" value="1"/>
</dbReference>
<name>A0ABY5ZB27_9ACTN</name>
<protein>
    <recommendedName>
        <fullName evidence="6">Transport permease protein</fullName>
    </recommendedName>
</protein>
<dbReference type="EMBL" id="CP073721">
    <property type="protein sequence ID" value="UWZ39062.1"/>
    <property type="molecule type" value="Genomic_DNA"/>
</dbReference>
<reference evidence="8" key="1">
    <citation type="submission" date="2021-04" db="EMBL/GenBank/DDBJ databases">
        <title>Biosynthetic gene clusters of Dactylosporangioum roseum.</title>
        <authorList>
            <person name="Hartkoorn R.C."/>
            <person name="Beaudoing E."/>
            <person name="Hot D."/>
            <person name="Moureu S."/>
        </authorList>
    </citation>
    <scope>NUCLEOTIDE SEQUENCE</scope>
    <source>
        <strain evidence="8">NRRL B-16295</strain>
    </source>
</reference>